<keyword evidence="1" id="KW-1133">Transmembrane helix</keyword>
<keyword evidence="3" id="KW-1185">Reference proteome</keyword>
<gene>
    <name evidence="2" type="ORF">SISSUDRAFT_197927</name>
</gene>
<feature type="transmembrane region" description="Helical" evidence="1">
    <location>
        <begin position="91"/>
        <end position="112"/>
    </location>
</feature>
<organism evidence="2 3">
    <name type="scientific">Sistotremastrum suecicum HHB10207 ss-3</name>
    <dbReference type="NCBI Taxonomy" id="1314776"/>
    <lineage>
        <taxon>Eukaryota</taxon>
        <taxon>Fungi</taxon>
        <taxon>Dikarya</taxon>
        <taxon>Basidiomycota</taxon>
        <taxon>Agaricomycotina</taxon>
        <taxon>Agaricomycetes</taxon>
        <taxon>Sistotremastrales</taxon>
        <taxon>Sistotremastraceae</taxon>
        <taxon>Sistotremastrum</taxon>
    </lineage>
</organism>
<proteinExistence type="predicted"/>
<keyword evidence="1" id="KW-0472">Membrane</keyword>
<accession>A0A166AB14</accession>
<name>A0A166AB14_9AGAM</name>
<sequence>MACDLSPKDVDGVSLQPKCKVLLLLILDGPMFAHAQYPTLSFDHHEINTPSSTLAQYVYGSLHSTKLKGLILYIKFHRLLRSSLAITKPSGTILIIIMMAISRLMSVASMTFRLRFNVRRTCLIKYFDARGMRTYGIQVFLVLGVFEINHDRLDTSTRNVRNSPSFFCFPLHVGEGAIGFLGSDTPKSDRSHRIGPFRL</sequence>
<evidence type="ECO:0000313" key="2">
    <source>
        <dbReference type="EMBL" id="KZT35158.1"/>
    </source>
</evidence>
<dbReference type="EMBL" id="KV428150">
    <property type="protein sequence ID" value="KZT35158.1"/>
    <property type="molecule type" value="Genomic_DNA"/>
</dbReference>
<keyword evidence="1" id="KW-0812">Transmembrane</keyword>
<evidence type="ECO:0000313" key="3">
    <source>
        <dbReference type="Proteomes" id="UP000076798"/>
    </source>
</evidence>
<reference evidence="2 3" key="1">
    <citation type="journal article" date="2016" name="Mol. Biol. Evol.">
        <title>Comparative Genomics of Early-Diverging Mushroom-Forming Fungi Provides Insights into the Origins of Lignocellulose Decay Capabilities.</title>
        <authorList>
            <person name="Nagy L.G."/>
            <person name="Riley R."/>
            <person name="Tritt A."/>
            <person name="Adam C."/>
            <person name="Daum C."/>
            <person name="Floudas D."/>
            <person name="Sun H."/>
            <person name="Yadav J.S."/>
            <person name="Pangilinan J."/>
            <person name="Larsson K.H."/>
            <person name="Matsuura K."/>
            <person name="Barry K."/>
            <person name="Labutti K."/>
            <person name="Kuo R."/>
            <person name="Ohm R.A."/>
            <person name="Bhattacharya S.S."/>
            <person name="Shirouzu T."/>
            <person name="Yoshinaga Y."/>
            <person name="Martin F.M."/>
            <person name="Grigoriev I.V."/>
            <person name="Hibbett D.S."/>
        </authorList>
    </citation>
    <scope>NUCLEOTIDE SEQUENCE [LARGE SCALE GENOMIC DNA]</scope>
    <source>
        <strain evidence="2 3">HHB10207 ss-3</strain>
    </source>
</reference>
<dbReference type="AlphaFoldDB" id="A0A166AB14"/>
<evidence type="ECO:0000256" key="1">
    <source>
        <dbReference type="SAM" id="Phobius"/>
    </source>
</evidence>
<dbReference type="Proteomes" id="UP000076798">
    <property type="component" value="Unassembled WGS sequence"/>
</dbReference>
<protein>
    <submittedName>
        <fullName evidence="2">Uncharacterized protein</fullName>
    </submittedName>
</protein>